<protein>
    <recommendedName>
        <fullName evidence="14">Protein with SprT-like domain at the N terminus</fullName>
    </recommendedName>
</protein>
<keyword evidence="5" id="KW-0645">Protease</keyword>
<evidence type="ECO:0000256" key="14">
    <source>
        <dbReference type="ARBA" id="ARBA00030396"/>
    </source>
</evidence>
<gene>
    <name evidence="18" type="ORF">V1264_019248</name>
</gene>
<dbReference type="GO" id="GO:0005634">
    <property type="term" value="C:nucleus"/>
    <property type="evidence" value="ECO:0007669"/>
    <property type="project" value="UniProtKB-SubCell"/>
</dbReference>
<evidence type="ECO:0000256" key="7">
    <source>
        <dbReference type="ARBA" id="ARBA00022763"/>
    </source>
</evidence>
<evidence type="ECO:0000259" key="17">
    <source>
        <dbReference type="PROSITE" id="PS51908"/>
    </source>
</evidence>
<feature type="region of interest" description="Disordered" evidence="16">
    <location>
        <begin position="225"/>
        <end position="407"/>
    </location>
</feature>
<evidence type="ECO:0000313" key="19">
    <source>
        <dbReference type="Proteomes" id="UP001374579"/>
    </source>
</evidence>
<evidence type="ECO:0000256" key="9">
    <source>
        <dbReference type="ARBA" id="ARBA00022801"/>
    </source>
</evidence>
<evidence type="ECO:0000256" key="4">
    <source>
        <dbReference type="ARBA" id="ARBA00022454"/>
    </source>
</evidence>
<dbReference type="Gene3D" id="3.30.160.60">
    <property type="entry name" value="Classic Zinc Finger"/>
    <property type="match status" value="1"/>
</dbReference>
<keyword evidence="13" id="KW-0539">Nucleus</keyword>
<sequence>MADLDLILARKLQEEFDKETASQLTSVDHNLGSIGAGKATSSQGLSVVDPTWETTDPNPDVRALFLQFNDQYFWGRLAGVEVKWSPRMTLCAGVCSYEGRGGLCSIRLSVPLLKLRPRKDLVETLLHEMIHAFLFVTENDRDRDGHGPNFQKHMHRINKDTGSNITIYHDFHDEVDSYRQHWWRCDGPCKSRPPYFGFVKRAMNRAPSPRDFWWGEHVKSCGGTYTKVKEPEGYGEKKKGAKEEKKEGKAEQTSPNMDIRNFFGKGNVLGGSSQDNKPSASSGVSKKTASTVTSTDTATGKTVGGTRPKNDEGPALPFDVEQWTGGIWTPEKNSTSNSASDADPSSTGNRLVDNNSHSREDTKGPGRKKNWTVVGTKNDNEMKANAGANSDSEQPNSPGHVLGTSSGSSLSLLARLRKDWASSDSGNTAKNLTSKARQQTATAASKSDNNSQASTSGGKTKSQPEAAASTSGNITATATKLSEQNEPVYFSMSDSSLQDSFQVSSCEEDNWPTPEKYRMKNKTASVCQSKRKRTALDSASSDEEECVVPAALKRAKQQGTSSDTQASDSDNVFSRVKAKNQSPSKSKKDLPTDTLKNDSAVYATHANKDKQNGAFSTSPQQSTSMQTGASVRVGATAQNAAGSSFVDCPSCQEQVPSDRINDHLDMCLS</sequence>
<keyword evidence="6" id="KW-0479">Metal-binding</keyword>
<dbReference type="PROSITE" id="PS51908">
    <property type="entry name" value="ZF_UBZ4"/>
    <property type="match status" value="1"/>
</dbReference>
<evidence type="ECO:0000256" key="1">
    <source>
        <dbReference type="ARBA" id="ARBA00004123"/>
    </source>
</evidence>
<accession>A0AAN9GDT2</accession>
<evidence type="ECO:0000256" key="6">
    <source>
        <dbReference type="ARBA" id="ARBA00022723"/>
    </source>
</evidence>
<dbReference type="AlphaFoldDB" id="A0AAN9GDT2"/>
<dbReference type="InterPro" id="IPR044245">
    <property type="entry name" value="Spartan"/>
</dbReference>
<keyword evidence="9" id="KW-0378">Hydrolase</keyword>
<keyword evidence="10" id="KW-0862">Zinc</keyword>
<evidence type="ECO:0000256" key="11">
    <source>
        <dbReference type="ARBA" id="ARBA00023049"/>
    </source>
</evidence>
<dbReference type="PANTHER" id="PTHR21220:SF0">
    <property type="entry name" value="DNA-DEPENDENT METALLOPROTEASE SPRTN"/>
    <property type="match status" value="1"/>
</dbReference>
<dbReference type="Pfam" id="PF10263">
    <property type="entry name" value="SprT-like"/>
    <property type="match status" value="1"/>
</dbReference>
<dbReference type="GO" id="GO:0031593">
    <property type="term" value="F:polyubiquitin modification-dependent protein binding"/>
    <property type="evidence" value="ECO:0007669"/>
    <property type="project" value="TreeGrafter"/>
</dbReference>
<dbReference type="GO" id="GO:0004222">
    <property type="term" value="F:metalloendopeptidase activity"/>
    <property type="evidence" value="ECO:0007669"/>
    <property type="project" value="InterPro"/>
</dbReference>
<feature type="compositionally biased region" description="Low complexity" evidence="16">
    <location>
        <begin position="616"/>
        <end position="627"/>
    </location>
</feature>
<dbReference type="SMART" id="SM00734">
    <property type="entry name" value="ZnF_Rad18"/>
    <property type="match status" value="1"/>
</dbReference>
<evidence type="ECO:0000256" key="13">
    <source>
        <dbReference type="ARBA" id="ARBA00023242"/>
    </source>
</evidence>
<organism evidence="18 19">
    <name type="scientific">Littorina saxatilis</name>
    <dbReference type="NCBI Taxonomy" id="31220"/>
    <lineage>
        <taxon>Eukaryota</taxon>
        <taxon>Metazoa</taxon>
        <taxon>Spiralia</taxon>
        <taxon>Lophotrochozoa</taxon>
        <taxon>Mollusca</taxon>
        <taxon>Gastropoda</taxon>
        <taxon>Caenogastropoda</taxon>
        <taxon>Littorinimorpha</taxon>
        <taxon>Littorinoidea</taxon>
        <taxon>Littorinidae</taxon>
        <taxon>Littorina</taxon>
    </lineage>
</organism>
<comment type="subcellular location">
    <subcellularLocation>
        <location evidence="2">Chromosome</location>
    </subcellularLocation>
    <subcellularLocation>
        <location evidence="1">Nucleus</location>
    </subcellularLocation>
</comment>
<keyword evidence="8 15" id="KW-0863">Zinc-finger</keyword>
<dbReference type="GO" id="GO:0008270">
    <property type="term" value="F:zinc ion binding"/>
    <property type="evidence" value="ECO:0007669"/>
    <property type="project" value="UniProtKB-KW"/>
</dbReference>
<evidence type="ECO:0000256" key="3">
    <source>
        <dbReference type="ARBA" id="ARBA00010724"/>
    </source>
</evidence>
<dbReference type="GO" id="GO:0003697">
    <property type="term" value="F:single-stranded DNA binding"/>
    <property type="evidence" value="ECO:0007669"/>
    <property type="project" value="InterPro"/>
</dbReference>
<dbReference type="EMBL" id="JBAMIC010000008">
    <property type="protein sequence ID" value="KAK7104551.1"/>
    <property type="molecule type" value="Genomic_DNA"/>
</dbReference>
<evidence type="ECO:0000256" key="15">
    <source>
        <dbReference type="PROSITE-ProRule" id="PRU01256"/>
    </source>
</evidence>
<dbReference type="InterPro" id="IPR006642">
    <property type="entry name" value="Rad18_UBZ4"/>
</dbReference>
<comment type="similarity">
    <text evidence="3">Belongs to the Spartan family.</text>
</comment>
<feature type="compositionally biased region" description="Polar residues" evidence="16">
    <location>
        <begin position="387"/>
        <end position="397"/>
    </location>
</feature>
<comment type="caution">
    <text evidence="18">The sequence shown here is derived from an EMBL/GenBank/DDBJ whole genome shotgun (WGS) entry which is preliminary data.</text>
</comment>
<keyword evidence="4" id="KW-0158">Chromosome</keyword>
<dbReference type="PANTHER" id="PTHR21220">
    <property type="entry name" value="DNA-DEPENDENT METALLOPROTEASE SPRTN"/>
    <property type="match status" value="1"/>
</dbReference>
<keyword evidence="19" id="KW-1185">Reference proteome</keyword>
<evidence type="ECO:0000313" key="18">
    <source>
        <dbReference type="EMBL" id="KAK7104551.1"/>
    </source>
</evidence>
<dbReference type="InterPro" id="IPR055220">
    <property type="entry name" value="SPRTN_ZBD"/>
</dbReference>
<name>A0AAN9GDT2_9CAEN</name>
<feature type="region of interest" description="Disordered" evidence="16">
    <location>
        <begin position="501"/>
        <end position="630"/>
    </location>
</feature>
<evidence type="ECO:0000256" key="12">
    <source>
        <dbReference type="ARBA" id="ARBA00023204"/>
    </source>
</evidence>
<keyword evidence="12 15" id="KW-0234">DNA repair</keyword>
<feature type="compositionally biased region" description="Low complexity" evidence="16">
    <location>
        <begin position="279"/>
        <end position="301"/>
    </location>
</feature>
<dbReference type="GO" id="GO:0006508">
    <property type="term" value="P:proteolysis"/>
    <property type="evidence" value="ECO:0007669"/>
    <property type="project" value="UniProtKB-KW"/>
</dbReference>
<dbReference type="GO" id="GO:0005694">
    <property type="term" value="C:chromosome"/>
    <property type="evidence" value="ECO:0007669"/>
    <property type="project" value="UniProtKB-SubCell"/>
</dbReference>
<evidence type="ECO:0000256" key="2">
    <source>
        <dbReference type="ARBA" id="ARBA00004286"/>
    </source>
</evidence>
<feature type="compositionally biased region" description="Basic and acidic residues" evidence="16">
    <location>
        <begin position="227"/>
        <end position="250"/>
    </location>
</feature>
<keyword evidence="11" id="KW-0482">Metalloprotease</keyword>
<evidence type="ECO:0000256" key="16">
    <source>
        <dbReference type="SAM" id="MobiDB-lite"/>
    </source>
</evidence>
<dbReference type="Pfam" id="PF22934">
    <property type="entry name" value="SPRTN_ZBD"/>
    <property type="match status" value="1"/>
</dbReference>
<dbReference type="SMART" id="SM00731">
    <property type="entry name" value="SprT"/>
    <property type="match status" value="1"/>
</dbReference>
<dbReference type="InterPro" id="IPR006640">
    <property type="entry name" value="SprT-like_domain"/>
</dbReference>
<feature type="region of interest" description="Disordered" evidence="16">
    <location>
        <begin position="420"/>
        <end position="480"/>
    </location>
</feature>
<dbReference type="Proteomes" id="UP001374579">
    <property type="component" value="Unassembled WGS sequence"/>
</dbReference>
<evidence type="ECO:0000256" key="10">
    <source>
        <dbReference type="ARBA" id="ARBA00022833"/>
    </source>
</evidence>
<proteinExistence type="inferred from homology"/>
<evidence type="ECO:0000256" key="5">
    <source>
        <dbReference type="ARBA" id="ARBA00022670"/>
    </source>
</evidence>
<feature type="compositionally biased region" description="Polar residues" evidence="16">
    <location>
        <begin position="557"/>
        <end position="572"/>
    </location>
</feature>
<feature type="compositionally biased region" description="Polar residues" evidence="16">
    <location>
        <begin position="422"/>
        <end position="480"/>
    </location>
</feature>
<feature type="compositionally biased region" description="Polar residues" evidence="16">
    <location>
        <begin position="331"/>
        <end position="355"/>
    </location>
</feature>
<evidence type="ECO:0000256" key="8">
    <source>
        <dbReference type="ARBA" id="ARBA00022771"/>
    </source>
</evidence>
<keyword evidence="7 15" id="KW-0227">DNA damage</keyword>
<reference evidence="18 19" key="1">
    <citation type="submission" date="2024-02" db="EMBL/GenBank/DDBJ databases">
        <title>Chromosome-scale genome assembly of the rough periwinkle Littorina saxatilis.</title>
        <authorList>
            <person name="De Jode A."/>
            <person name="Faria R."/>
            <person name="Formenti G."/>
            <person name="Sims Y."/>
            <person name="Smith T.P."/>
            <person name="Tracey A."/>
            <person name="Wood J.M.D."/>
            <person name="Zagrodzka Z.B."/>
            <person name="Johannesson K."/>
            <person name="Butlin R.K."/>
            <person name="Leder E.H."/>
        </authorList>
    </citation>
    <scope>NUCLEOTIDE SEQUENCE [LARGE SCALE GENOMIC DNA]</scope>
    <source>
        <strain evidence="18">Snail1</strain>
        <tissue evidence="18">Muscle</tissue>
    </source>
</reference>
<feature type="domain" description="UBZ4-type" evidence="17">
    <location>
        <begin position="645"/>
        <end position="669"/>
    </location>
</feature>
<dbReference type="GO" id="GO:0006281">
    <property type="term" value="P:DNA repair"/>
    <property type="evidence" value="ECO:0007669"/>
    <property type="project" value="UniProtKB-KW"/>
</dbReference>